<dbReference type="RefSeq" id="WP_205122101.1">
    <property type="nucleotide sequence ID" value="NZ_JAFBCM010000001.1"/>
</dbReference>
<dbReference type="Proteomes" id="UP001595699">
    <property type="component" value="Unassembled WGS sequence"/>
</dbReference>
<protein>
    <submittedName>
        <fullName evidence="3">CocE/NonD family hydrolase</fullName>
    </submittedName>
</protein>
<dbReference type="GO" id="GO:0016787">
    <property type="term" value="F:hydrolase activity"/>
    <property type="evidence" value="ECO:0007669"/>
    <property type="project" value="UniProtKB-KW"/>
</dbReference>
<reference evidence="4" key="1">
    <citation type="journal article" date="2019" name="Int. J. Syst. Evol. Microbiol.">
        <title>The Global Catalogue of Microorganisms (GCM) 10K type strain sequencing project: providing services to taxonomists for standard genome sequencing and annotation.</title>
        <authorList>
            <consortium name="The Broad Institute Genomics Platform"/>
            <consortium name="The Broad Institute Genome Sequencing Center for Infectious Disease"/>
            <person name="Wu L."/>
            <person name="Ma J."/>
        </authorList>
    </citation>
    <scope>NUCLEOTIDE SEQUENCE [LARGE SCALE GENOMIC DNA]</scope>
    <source>
        <strain evidence="4">CGMCC 4.7241</strain>
    </source>
</reference>
<dbReference type="InterPro" id="IPR013736">
    <property type="entry name" value="Xaa-Pro_dipept_C"/>
</dbReference>
<dbReference type="EMBL" id="JBHRZH010000001">
    <property type="protein sequence ID" value="MFC3759518.1"/>
    <property type="molecule type" value="Genomic_DNA"/>
</dbReference>
<dbReference type="InterPro" id="IPR000383">
    <property type="entry name" value="Xaa-Pro-like_dom"/>
</dbReference>
<dbReference type="NCBIfam" id="TIGR00976">
    <property type="entry name" value="CocE_NonD"/>
    <property type="match status" value="1"/>
</dbReference>
<keyword evidence="4" id="KW-1185">Reference proteome</keyword>
<dbReference type="Pfam" id="PF08530">
    <property type="entry name" value="PepX_C"/>
    <property type="match status" value="1"/>
</dbReference>
<name>A0ABV7Y5U7_9ACTN</name>
<dbReference type="Gene3D" id="2.60.120.260">
    <property type="entry name" value="Galactose-binding domain-like"/>
    <property type="match status" value="1"/>
</dbReference>
<evidence type="ECO:0000256" key="1">
    <source>
        <dbReference type="ARBA" id="ARBA00022801"/>
    </source>
</evidence>
<comment type="caution">
    <text evidence="3">The sequence shown here is derived from an EMBL/GenBank/DDBJ whole genome shotgun (WGS) entry which is preliminary data.</text>
</comment>
<dbReference type="InterPro" id="IPR008979">
    <property type="entry name" value="Galactose-bd-like_sf"/>
</dbReference>
<feature type="domain" description="Xaa-Pro dipeptidyl-peptidase C-terminal" evidence="2">
    <location>
        <begin position="240"/>
        <end position="428"/>
    </location>
</feature>
<evidence type="ECO:0000313" key="4">
    <source>
        <dbReference type="Proteomes" id="UP001595699"/>
    </source>
</evidence>
<dbReference type="Pfam" id="PF02129">
    <property type="entry name" value="Peptidase_S15"/>
    <property type="match status" value="1"/>
</dbReference>
<evidence type="ECO:0000259" key="2">
    <source>
        <dbReference type="SMART" id="SM00939"/>
    </source>
</evidence>
<evidence type="ECO:0000313" key="3">
    <source>
        <dbReference type="EMBL" id="MFC3759518.1"/>
    </source>
</evidence>
<dbReference type="SUPFAM" id="SSF49785">
    <property type="entry name" value="Galactose-binding domain-like"/>
    <property type="match status" value="1"/>
</dbReference>
<sequence>MRTFVVGDLATDVYLPSGAPTAVVVVRTAYDKSCHRAEAEGWVARGIAFVAQDVRGRYASPGSWSPYVGERADGAGLLDWVSDQSWCPGKVVLTGASYSAFTAWTAAVSRPSVVGGVMSLVPAMGFDRVKFDPSGVLRLAEHAAWWIEHAEGRTSRPGSAAATFAASPGQLSRLPVVSILSPAWADVVLSGGRSPEAVTDAELSALSMPTLHLGGWDDLLVAETLHQYALTRGSLLVGPWGHELHPSIGPRQLAFVTDSPMGGDEWPGSVSWRRYEAGTGVASFRHDPLDPFPSRERPVDRRPLDRRLDVVRSSLLDGPLTISGRVRVRLAVWAEVESVDWVVRLVERRADGSVYSIADGVAVGAAGPFSLELSPVSYRVAAGSRVELEITGSDFPRLARNLGTGKDRYTTTESCVGTQSVDLSSTWVELPEER</sequence>
<dbReference type="InterPro" id="IPR005674">
    <property type="entry name" value="CocE/Ser_esterase"/>
</dbReference>
<proteinExistence type="predicted"/>
<dbReference type="SUPFAM" id="SSF53474">
    <property type="entry name" value="alpha/beta-Hydrolases"/>
    <property type="match status" value="1"/>
</dbReference>
<organism evidence="3 4">
    <name type="scientific">Tenggerimyces flavus</name>
    <dbReference type="NCBI Taxonomy" id="1708749"/>
    <lineage>
        <taxon>Bacteria</taxon>
        <taxon>Bacillati</taxon>
        <taxon>Actinomycetota</taxon>
        <taxon>Actinomycetes</taxon>
        <taxon>Propionibacteriales</taxon>
        <taxon>Nocardioidaceae</taxon>
        <taxon>Tenggerimyces</taxon>
    </lineage>
</organism>
<keyword evidence="1 3" id="KW-0378">Hydrolase</keyword>
<dbReference type="SMART" id="SM00939">
    <property type="entry name" value="PepX_C"/>
    <property type="match status" value="1"/>
</dbReference>
<dbReference type="InterPro" id="IPR029058">
    <property type="entry name" value="AB_hydrolase_fold"/>
</dbReference>
<dbReference type="Gene3D" id="3.40.50.1820">
    <property type="entry name" value="alpha/beta hydrolase"/>
    <property type="match status" value="1"/>
</dbReference>
<accession>A0ABV7Y5U7</accession>
<gene>
    <name evidence="3" type="ORF">ACFOUW_01585</name>
</gene>